<dbReference type="InterPro" id="IPR015053">
    <property type="entry name" value="DUF1871"/>
</dbReference>
<reference evidence="1 2" key="1">
    <citation type="submission" date="2015-01" db="EMBL/GenBank/DDBJ databases">
        <title>Genome sequencing of Jeotgalibacillus soli.</title>
        <authorList>
            <person name="Goh K.M."/>
            <person name="Chan K.-G."/>
            <person name="Yaakop A.S."/>
            <person name="Ee R."/>
            <person name="Gan H.M."/>
            <person name="Chan C.S."/>
        </authorList>
    </citation>
    <scope>NUCLEOTIDE SEQUENCE [LARGE SCALE GENOMIC DNA]</scope>
    <source>
        <strain evidence="1 2">P9</strain>
    </source>
</reference>
<evidence type="ECO:0000313" key="1">
    <source>
        <dbReference type="EMBL" id="KIL42587.1"/>
    </source>
</evidence>
<dbReference type="SUPFAM" id="SSF116922">
    <property type="entry name" value="YugE-like"/>
    <property type="match status" value="1"/>
</dbReference>
<dbReference type="EMBL" id="JXRP01000022">
    <property type="protein sequence ID" value="KIL42587.1"/>
    <property type="molecule type" value="Genomic_DNA"/>
</dbReference>
<evidence type="ECO:0000313" key="2">
    <source>
        <dbReference type="Proteomes" id="UP000031938"/>
    </source>
</evidence>
<sequence>MDIKEMNFKLVAILQDWDPFNMGEEAYDTEIADVVQAVHDMHHPSDLAKRIQAIYEFSYEQWIPLQECIKISYKLLAVKMEASCTI</sequence>
<dbReference type="PATRIC" id="fig|889306.3.peg.3827"/>
<dbReference type="AlphaFoldDB" id="A0A0C2V0J8"/>
<dbReference type="Gene3D" id="1.10.340.20">
    <property type="entry name" value="Apc36109-like domain"/>
    <property type="match status" value="1"/>
</dbReference>
<evidence type="ECO:0008006" key="3">
    <source>
        <dbReference type="Google" id="ProtNLM"/>
    </source>
</evidence>
<accession>A0A0C2V0J8</accession>
<protein>
    <recommendedName>
        <fullName evidence="3">DUF1871 domain-containing protein</fullName>
    </recommendedName>
</protein>
<keyword evidence="2" id="KW-1185">Reference proteome</keyword>
<dbReference type="Pfam" id="PF08958">
    <property type="entry name" value="DUF1871"/>
    <property type="match status" value="1"/>
</dbReference>
<dbReference type="RefSeq" id="WP_200889241.1">
    <property type="nucleotide sequence ID" value="NZ_JXRP01000022.1"/>
</dbReference>
<proteinExistence type="predicted"/>
<dbReference type="Proteomes" id="UP000031938">
    <property type="component" value="Unassembled WGS sequence"/>
</dbReference>
<gene>
    <name evidence="1" type="ORF">KP78_38100</name>
</gene>
<organism evidence="1 2">
    <name type="scientific">Jeotgalibacillus soli</name>
    <dbReference type="NCBI Taxonomy" id="889306"/>
    <lineage>
        <taxon>Bacteria</taxon>
        <taxon>Bacillati</taxon>
        <taxon>Bacillota</taxon>
        <taxon>Bacilli</taxon>
        <taxon>Bacillales</taxon>
        <taxon>Caryophanaceae</taxon>
        <taxon>Jeotgalibacillus</taxon>
    </lineage>
</organism>
<dbReference type="InterPro" id="IPR023162">
    <property type="entry name" value="Apc36109-like_dom_sf"/>
</dbReference>
<comment type="caution">
    <text evidence="1">The sequence shown here is derived from an EMBL/GenBank/DDBJ whole genome shotgun (WGS) entry which is preliminary data.</text>
</comment>
<name>A0A0C2V0J8_9BACL</name>